<dbReference type="GO" id="GO:0016787">
    <property type="term" value="F:hydrolase activity"/>
    <property type="evidence" value="ECO:0007669"/>
    <property type="project" value="UniProtKB-KW"/>
</dbReference>
<dbReference type="Proteomes" id="UP000371041">
    <property type="component" value="Chromosome"/>
</dbReference>
<accession>A0A5Q3QF82</accession>
<evidence type="ECO:0000256" key="6">
    <source>
        <dbReference type="HAMAP-Rule" id="MF_00265"/>
    </source>
</evidence>
<sequence length="145" mass="15470">MMLVVDTSGVLASKDEDHPQHSAVAEVLRSGGDELLLSPFVLAECDYMLATRLGDAAAREFLGEVADGAFELADFDPGDVATANGVIDRYQDLSIGAADASLVVIAARYETTRVLTFDQRHFRAVAPLWGAASFTILPSDDEHAS</sequence>
<dbReference type="InterPro" id="IPR002716">
    <property type="entry name" value="PIN_dom"/>
</dbReference>
<proteinExistence type="inferred from homology"/>
<dbReference type="EC" id="3.1.-.-" evidence="6"/>
<evidence type="ECO:0000256" key="2">
    <source>
        <dbReference type="ARBA" id="ARBA00022722"/>
    </source>
</evidence>
<gene>
    <name evidence="6" type="primary">vapC</name>
    <name evidence="8" type="ORF">GIY23_12195</name>
</gene>
<keyword evidence="5 6" id="KW-0460">Magnesium</keyword>
<reference evidence="9" key="1">
    <citation type="submission" date="2019-11" db="EMBL/GenBank/DDBJ databases">
        <title>The complete genome sequence of Saccharopolyspora sp. E2A.</title>
        <authorList>
            <person name="Zhang G."/>
        </authorList>
    </citation>
    <scope>NUCLEOTIDE SEQUENCE [LARGE SCALE GENOMIC DNA]</scope>
    <source>
        <strain evidence="9">E2A</strain>
    </source>
</reference>
<dbReference type="InterPro" id="IPR022907">
    <property type="entry name" value="VapC_family"/>
</dbReference>
<keyword evidence="2 6" id="KW-0540">Nuclease</keyword>
<dbReference type="HAMAP" id="MF_00265">
    <property type="entry name" value="VapC_Nob1"/>
    <property type="match status" value="1"/>
</dbReference>
<protein>
    <recommendedName>
        <fullName evidence="6">Ribonuclease VapC</fullName>
        <shortName evidence="6">RNase VapC</shortName>
        <ecNumber evidence="6">3.1.-.-</ecNumber>
    </recommendedName>
    <alternativeName>
        <fullName evidence="6">Toxin VapC</fullName>
    </alternativeName>
</protein>
<dbReference type="Gene3D" id="3.40.50.1010">
    <property type="entry name" value="5'-nuclease"/>
    <property type="match status" value="1"/>
</dbReference>
<dbReference type="KEGG" id="sace:GIY23_12195"/>
<keyword evidence="6" id="KW-0800">Toxin</keyword>
<dbReference type="InterPro" id="IPR029060">
    <property type="entry name" value="PIN-like_dom_sf"/>
</dbReference>
<dbReference type="GO" id="GO:0004540">
    <property type="term" value="F:RNA nuclease activity"/>
    <property type="evidence" value="ECO:0007669"/>
    <property type="project" value="InterPro"/>
</dbReference>
<comment type="cofactor">
    <cofactor evidence="6">
        <name>Mg(2+)</name>
        <dbReference type="ChEBI" id="CHEBI:18420"/>
    </cofactor>
</comment>
<dbReference type="Pfam" id="PF01850">
    <property type="entry name" value="PIN"/>
    <property type="match status" value="1"/>
</dbReference>
<keyword evidence="1 6" id="KW-1277">Toxin-antitoxin system</keyword>
<feature type="binding site" evidence="6">
    <location>
        <position position="99"/>
    </location>
    <ligand>
        <name>Mg(2+)</name>
        <dbReference type="ChEBI" id="CHEBI:18420"/>
    </ligand>
</feature>
<evidence type="ECO:0000313" key="8">
    <source>
        <dbReference type="EMBL" id="QGK70185.1"/>
    </source>
</evidence>
<feature type="domain" description="PIN" evidence="7">
    <location>
        <begin position="4"/>
        <end position="126"/>
    </location>
</feature>
<comment type="similarity">
    <text evidence="6">Belongs to the PINc/VapC protein family.</text>
</comment>
<evidence type="ECO:0000256" key="3">
    <source>
        <dbReference type="ARBA" id="ARBA00022723"/>
    </source>
</evidence>
<name>A0A5Q3QF82_9PSEU</name>
<keyword evidence="3 6" id="KW-0479">Metal-binding</keyword>
<feature type="binding site" evidence="6">
    <location>
        <position position="6"/>
    </location>
    <ligand>
        <name>Mg(2+)</name>
        <dbReference type="ChEBI" id="CHEBI:18420"/>
    </ligand>
</feature>
<keyword evidence="9" id="KW-1185">Reference proteome</keyword>
<dbReference type="GO" id="GO:0090729">
    <property type="term" value="F:toxin activity"/>
    <property type="evidence" value="ECO:0007669"/>
    <property type="project" value="UniProtKB-KW"/>
</dbReference>
<evidence type="ECO:0000256" key="1">
    <source>
        <dbReference type="ARBA" id="ARBA00022649"/>
    </source>
</evidence>
<evidence type="ECO:0000256" key="5">
    <source>
        <dbReference type="ARBA" id="ARBA00022842"/>
    </source>
</evidence>
<dbReference type="AlphaFoldDB" id="A0A5Q3QF82"/>
<keyword evidence="4 6" id="KW-0378">Hydrolase</keyword>
<organism evidence="8 9">
    <name type="scientific">Allosaccharopolyspora coralli</name>
    <dbReference type="NCBI Taxonomy" id="2665642"/>
    <lineage>
        <taxon>Bacteria</taxon>
        <taxon>Bacillati</taxon>
        <taxon>Actinomycetota</taxon>
        <taxon>Actinomycetes</taxon>
        <taxon>Pseudonocardiales</taxon>
        <taxon>Pseudonocardiaceae</taxon>
        <taxon>Allosaccharopolyspora</taxon>
    </lineage>
</organism>
<dbReference type="SUPFAM" id="SSF88723">
    <property type="entry name" value="PIN domain-like"/>
    <property type="match status" value="1"/>
</dbReference>
<evidence type="ECO:0000313" key="9">
    <source>
        <dbReference type="Proteomes" id="UP000371041"/>
    </source>
</evidence>
<dbReference type="GO" id="GO:0000287">
    <property type="term" value="F:magnesium ion binding"/>
    <property type="evidence" value="ECO:0007669"/>
    <property type="project" value="UniProtKB-UniRule"/>
</dbReference>
<evidence type="ECO:0000259" key="7">
    <source>
        <dbReference type="Pfam" id="PF01850"/>
    </source>
</evidence>
<comment type="function">
    <text evidence="6">Toxic component of a toxin-antitoxin (TA) system. An RNase.</text>
</comment>
<evidence type="ECO:0000256" key="4">
    <source>
        <dbReference type="ARBA" id="ARBA00022801"/>
    </source>
</evidence>
<dbReference type="RefSeq" id="WP_154076769.1">
    <property type="nucleotide sequence ID" value="NZ_CP045929.1"/>
</dbReference>
<dbReference type="EMBL" id="CP045929">
    <property type="protein sequence ID" value="QGK70185.1"/>
    <property type="molecule type" value="Genomic_DNA"/>
</dbReference>